<dbReference type="AlphaFoldDB" id="W9SG47"/>
<accession>W9SG47</accession>
<evidence type="ECO:0000313" key="2">
    <source>
        <dbReference type="Proteomes" id="UP000030645"/>
    </source>
</evidence>
<evidence type="ECO:0000313" key="1">
    <source>
        <dbReference type="EMBL" id="EXC30988.1"/>
    </source>
</evidence>
<reference evidence="2" key="1">
    <citation type="submission" date="2013-01" db="EMBL/GenBank/DDBJ databases">
        <title>Draft Genome Sequence of a Mulberry Tree, Morus notabilis C.K. Schneid.</title>
        <authorList>
            <person name="He N."/>
            <person name="Zhao S."/>
        </authorList>
    </citation>
    <scope>NUCLEOTIDE SEQUENCE</scope>
</reference>
<dbReference type="EMBL" id="KE346220">
    <property type="protein sequence ID" value="EXC30988.1"/>
    <property type="molecule type" value="Genomic_DNA"/>
</dbReference>
<protein>
    <submittedName>
        <fullName evidence="1">Uncharacterized protein</fullName>
    </submittedName>
</protein>
<organism evidence="1 2">
    <name type="scientific">Morus notabilis</name>
    <dbReference type="NCBI Taxonomy" id="981085"/>
    <lineage>
        <taxon>Eukaryota</taxon>
        <taxon>Viridiplantae</taxon>
        <taxon>Streptophyta</taxon>
        <taxon>Embryophyta</taxon>
        <taxon>Tracheophyta</taxon>
        <taxon>Spermatophyta</taxon>
        <taxon>Magnoliopsida</taxon>
        <taxon>eudicotyledons</taxon>
        <taxon>Gunneridae</taxon>
        <taxon>Pentapetalae</taxon>
        <taxon>rosids</taxon>
        <taxon>fabids</taxon>
        <taxon>Rosales</taxon>
        <taxon>Moraceae</taxon>
        <taxon>Moreae</taxon>
        <taxon>Morus</taxon>
    </lineage>
</organism>
<keyword evidence="2" id="KW-1185">Reference proteome</keyword>
<name>W9SG47_9ROSA</name>
<gene>
    <name evidence="1" type="ORF">L484_021288</name>
</gene>
<dbReference type="Proteomes" id="UP000030645">
    <property type="component" value="Unassembled WGS sequence"/>
</dbReference>
<sequence length="59" mass="6902">MQFCMVVRDVSDSVSACDIAAAQWHNEAEDWFSSSFHNNLLLNWWLKHQFFKAILKVAD</sequence>
<proteinExistence type="predicted"/>